<comment type="caution">
    <text evidence="4">The sequence shown here is derived from an EMBL/GenBank/DDBJ whole genome shotgun (WGS) entry which is preliminary data.</text>
</comment>
<dbReference type="Gene3D" id="3.60.21.10">
    <property type="match status" value="1"/>
</dbReference>
<gene>
    <name evidence="4" type="ORF">H7B67_24055</name>
</gene>
<evidence type="ECO:0000259" key="3">
    <source>
        <dbReference type="SMART" id="SM00854"/>
    </source>
</evidence>
<proteinExistence type="inferred from homology"/>
<accession>A0A841T0Z1</accession>
<feature type="signal peptide" evidence="2">
    <location>
        <begin position="1"/>
        <end position="27"/>
    </location>
</feature>
<dbReference type="PANTHER" id="PTHR33393">
    <property type="entry name" value="POLYGLUTAMINE SYNTHESIS ACCESSORY PROTEIN RV0574C-RELATED"/>
    <property type="match status" value="1"/>
</dbReference>
<dbReference type="InterPro" id="IPR052169">
    <property type="entry name" value="CW_Biosynth-Accessory"/>
</dbReference>
<dbReference type="CDD" id="cd07381">
    <property type="entry name" value="MPP_CapA"/>
    <property type="match status" value="1"/>
</dbReference>
<evidence type="ECO:0000313" key="4">
    <source>
        <dbReference type="EMBL" id="MBB6637212.1"/>
    </source>
</evidence>
<comment type="similarity">
    <text evidence="1">Belongs to the CapA family.</text>
</comment>
<sequence>MARSRGEPVKAFSLLLFSLWLTLHSSAASSVLANPGGAGISSLAAADVSEEPEPESPITINLVGDILLDDPIDTYIRKYGIDFPFKRTADILADADITFGNLETSVSERGKPADKQFTFRSRPETLQSLVNAGFDGVSLANNHSLDYGFQALEDTIANLRRYKLGHTGAGRNNDEAFAPYVKEVRGKKVAIIGISRVLPEGSWYSGKNKPGIAHGYSMEPMMSYIKQAVAQSDYAIVFIHWNKEREDYPEDYARQYAKAFIDAGADAVVGAHSHVLQGIEWYRGKPVFYSLGNFVFTSRTEKSSDSMILTLSLSESAVEAKVIPAKIISTQPRLMDDKYNQAAYAKLNKISYNAKVLEDGTVAEK</sequence>
<dbReference type="Pfam" id="PF09587">
    <property type="entry name" value="PGA_cap"/>
    <property type="match status" value="1"/>
</dbReference>
<keyword evidence="5" id="KW-1185">Reference proteome</keyword>
<reference evidence="4 5" key="1">
    <citation type="submission" date="2020-08" db="EMBL/GenBank/DDBJ databases">
        <title>Cohnella phylogeny.</title>
        <authorList>
            <person name="Dunlap C."/>
        </authorList>
    </citation>
    <scope>NUCLEOTIDE SEQUENCE [LARGE SCALE GENOMIC DNA]</scope>
    <source>
        <strain evidence="4 5">DSM 25241</strain>
    </source>
</reference>
<evidence type="ECO:0000256" key="2">
    <source>
        <dbReference type="SAM" id="SignalP"/>
    </source>
</evidence>
<dbReference type="SUPFAM" id="SSF56300">
    <property type="entry name" value="Metallo-dependent phosphatases"/>
    <property type="match status" value="1"/>
</dbReference>
<dbReference type="Proteomes" id="UP000535838">
    <property type="component" value="Unassembled WGS sequence"/>
</dbReference>
<dbReference type="InterPro" id="IPR019079">
    <property type="entry name" value="Capsule_synth_CapA"/>
</dbReference>
<dbReference type="SMART" id="SM00854">
    <property type="entry name" value="PGA_cap"/>
    <property type="match status" value="1"/>
</dbReference>
<name>A0A841T0Z1_9BACL</name>
<protein>
    <submittedName>
        <fullName evidence="4">CapA family protein</fullName>
    </submittedName>
</protein>
<dbReference type="AlphaFoldDB" id="A0A841T0Z1"/>
<dbReference type="InterPro" id="IPR029052">
    <property type="entry name" value="Metallo-depent_PP-like"/>
</dbReference>
<organism evidence="4 5">
    <name type="scientific">Cohnella thailandensis</name>
    <dbReference type="NCBI Taxonomy" id="557557"/>
    <lineage>
        <taxon>Bacteria</taxon>
        <taxon>Bacillati</taxon>
        <taxon>Bacillota</taxon>
        <taxon>Bacilli</taxon>
        <taxon>Bacillales</taxon>
        <taxon>Paenibacillaceae</taxon>
        <taxon>Cohnella</taxon>
    </lineage>
</organism>
<feature type="chain" id="PRO_5032565467" evidence="2">
    <location>
        <begin position="28"/>
        <end position="365"/>
    </location>
</feature>
<evidence type="ECO:0000256" key="1">
    <source>
        <dbReference type="ARBA" id="ARBA00005662"/>
    </source>
</evidence>
<dbReference type="EMBL" id="JACJVQ010000020">
    <property type="protein sequence ID" value="MBB6637212.1"/>
    <property type="molecule type" value="Genomic_DNA"/>
</dbReference>
<feature type="domain" description="Capsule synthesis protein CapA" evidence="3">
    <location>
        <begin position="59"/>
        <end position="298"/>
    </location>
</feature>
<evidence type="ECO:0000313" key="5">
    <source>
        <dbReference type="Proteomes" id="UP000535838"/>
    </source>
</evidence>
<keyword evidence="2" id="KW-0732">Signal</keyword>
<dbReference type="PANTHER" id="PTHR33393:SF13">
    <property type="entry name" value="PGA BIOSYNTHESIS PROTEIN CAPA"/>
    <property type="match status" value="1"/>
</dbReference>